<dbReference type="AlphaFoldDB" id="A0A7J9GXZ9"/>
<dbReference type="EMBL" id="JABFAD010000007">
    <property type="protein sequence ID" value="MBA0801944.1"/>
    <property type="molecule type" value="Genomic_DNA"/>
</dbReference>
<reference evidence="3 4" key="1">
    <citation type="journal article" date="2019" name="Genome Biol. Evol.">
        <title>Insights into the evolution of the New World diploid cottons (Gossypium, subgenus Houzingenia) based on genome sequencing.</title>
        <authorList>
            <person name="Grover C.E."/>
            <person name="Arick M.A. 2nd"/>
            <person name="Thrash A."/>
            <person name="Conover J.L."/>
            <person name="Sanders W.S."/>
            <person name="Peterson D.G."/>
            <person name="Frelichowski J.E."/>
            <person name="Scheffler J.A."/>
            <person name="Scheffler B.E."/>
            <person name="Wendel J.F."/>
        </authorList>
    </citation>
    <scope>NUCLEOTIDE SEQUENCE [LARGE SCALE GENOMIC DNA]</scope>
    <source>
        <strain evidence="3">0</strain>
        <tissue evidence="3">Leaf</tissue>
    </source>
</reference>
<evidence type="ECO:0000313" key="4">
    <source>
        <dbReference type="Proteomes" id="UP000593560"/>
    </source>
</evidence>
<dbReference type="InterPro" id="IPR011047">
    <property type="entry name" value="Quinoprotein_ADH-like_sf"/>
</dbReference>
<dbReference type="InterPro" id="IPR015943">
    <property type="entry name" value="WD40/YVTN_repeat-like_dom_sf"/>
</dbReference>
<keyword evidence="4" id="KW-1185">Reference proteome</keyword>
<dbReference type="PANTHER" id="PTHR44472">
    <property type="entry name" value="DDB1- AND CUL4-ASSOCIATED FACTOR 4-RELATED"/>
    <property type="match status" value="1"/>
</dbReference>
<dbReference type="OrthoDB" id="128867at2759"/>
<accession>A0A7J9GXZ9</accession>
<dbReference type="InterPro" id="IPR052254">
    <property type="entry name" value="CUL4-DDB1_E3_ligase_receptor"/>
</dbReference>
<dbReference type="Proteomes" id="UP000593560">
    <property type="component" value="Unassembled WGS sequence"/>
</dbReference>
<dbReference type="PANTHER" id="PTHR44472:SF1">
    <property type="entry name" value="DDB1 AND CUL4 ASSOCIATED FACTOR 4"/>
    <property type="match status" value="1"/>
</dbReference>
<comment type="caution">
    <text evidence="3">The sequence shown here is derived from an EMBL/GenBank/DDBJ whole genome shotgun (WGS) entry which is preliminary data.</text>
</comment>
<sequence>MPSRISSIRLCEKQSFSTNNCDSKFQCSLYPSVIAYLDKFFNIPKTLIPEIFIFSVIWMSHNTYIIYAFFIIIGTDIGVALVNVERGATKWVCRSKSDVLALQFDHTGNIVLCGLRNGAIVTVDVRENQERMLSRLTKLKIPYSSSGRSSQKRWFEIKGLISPSHTIHMPSSISRLVSLDAFVNLLCSLMKLYDHRLTKRGAVQSYGGHVNSHTRIQLGVDQSERFVMSGGEDCYLRLWSIKSGKMLFGEKFSDSVLTNICWRRAQSTLGKEGEIRQNHNCRAWLASEEGLFHMHWS</sequence>
<keyword evidence="2" id="KW-0677">Repeat</keyword>
<evidence type="ECO:0000313" key="3">
    <source>
        <dbReference type="EMBL" id="MBA0801944.1"/>
    </source>
</evidence>
<gene>
    <name evidence="3" type="ORF">Gohar_012281</name>
</gene>
<proteinExistence type="predicted"/>
<protein>
    <submittedName>
        <fullName evidence="3">Uncharacterized protein</fullName>
    </submittedName>
</protein>
<name>A0A7J9GXZ9_9ROSI</name>
<evidence type="ECO:0000256" key="2">
    <source>
        <dbReference type="ARBA" id="ARBA00022737"/>
    </source>
</evidence>
<keyword evidence="1" id="KW-0853">WD repeat</keyword>
<dbReference type="Gene3D" id="2.130.10.10">
    <property type="entry name" value="YVTN repeat-like/Quinoprotein amine dehydrogenase"/>
    <property type="match status" value="1"/>
</dbReference>
<evidence type="ECO:0000256" key="1">
    <source>
        <dbReference type="ARBA" id="ARBA00022574"/>
    </source>
</evidence>
<organism evidence="3 4">
    <name type="scientific">Gossypium harknessii</name>
    <dbReference type="NCBI Taxonomy" id="34285"/>
    <lineage>
        <taxon>Eukaryota</taxon>
        <taxon>Viridiplantae</taxon>
        <taxon>Streptophyta</taxon>
        <taxon>Embryophyta</taxon>
        <taxon>Tracheophyta</taxon>
        <taxon>Spermatophyta</taxon>
        <taxon>Magnoliopsida</taxon>
        <taxon>eudicotyledons</taxon>
        <taxon>Gunneridae</taxon>
        <taxon>Pentapetalae</taxon>
        <taxon>rosids</taxon>
        <taxon>malvids</taxon>
        <taxon>Malvales</taxon>
        <taxon>Malvaceae</taxon>
        <taxon>Malvoideae</taxon>
        <taxon>Gossypium</taxon>
    </lineage>
</organism>
<dbReference type="SUPFAM" id="SSF50998">
    <property type="entry name" value="Quinoprotein alcohol dehydrogenase-like"/>
    <property type="match status" value="1"/>
</dbReference>